<name>A0A6J4LZ86_9ACTN</name>
<dbReference type="PANTHER" id="PTHR30055:SF223">
    <property type="entry name" value="HTH-TYPE TRANSCRIPTIONAL REGULATOR UIDR"/>
    <property type="match status" value="1"/>
</dbReference>
<organism evidence="4">
    <name type="scientific">uncultured Friedmanniella sp</name>
    <dbReference type="NCBI Taxonomy" id="335381"/>
    <lineage>
        <taxon>Bacteria</taxon>
        <taxon>Bacillati</taxon>
        <taxon>Actinomycetota</taxon>
        <taxon>Actinomycetes</taxon>
        <taxon>Propionibacteriales</taxon>
        <taxon>Nocardioidaceae</taxon>
        <taxon>Friedmanniella</taxon>
        <taxon>environmental samples</taxon>
    </lineage>
</organism>
<protein>
    <submittedName>
        <fullName evidence="4">Transcriptional regulator, AcrR family</fullName>
    </submittedName>
</protein>
<dbReference type="InterPro" id="IPR050109">
    <property type="entry name" value="HTH-type_TetR-like_transc_reg"/>
</dbReference>
<evidence type="ECO:0000313" key="4">
    <source>
        <dbReference type="EMBL" id="CAA9344847.1"/>
    </source>
</evidence>
<dbReference type="PANTHER" id="PTHR30055">
    <property type="entry name" value="HTH-TYPE TRANSCRIPTIONAL REGULATOR RUTR"/>
    <property type="match status" value="1"/>
</dbReference>
<dbReference type="Gene3D" id="1.10.357.10">
    <property type="entry name" value="Tetracycline Repressor, domain 2"/>
    <property type="match status" value="1"/>
</dbReference>
<dbReference type="InterPro" id="IPR001647">
    <property type="entry name" value="HTH_TetR"/>
</dbReference>
<dbReference type="EMBL" id="CADCTS010000542">
    <property type="protein sequence ID" value="CAA9344847.1"/>
    <property type="molecule type" value="Genomic_DNA"/>
</dbReference>
<dbReference type="GO" id="GO:0003700">
    <property type="term" value="F:DNA-binding transcription factor activity"/>
    <property type="evidence" value="ECO:0007669"/>
    <property type="project" value="TreeGrafter"/>
</dbReference>
<dbReference type="PRINTS" id="PR00455">
    <property type="entry name" value="HTHTETR"/>
</dbReference>
<dbReference type="Pfam" id="PF00440">
    <property type="entry name" value="TetR_N"/>
    <property type="match status" value="1"/>
</dbReference>
<dbReference type="InterPro" id="IPR009057">
    <property type="entry name" value="Homeodomain-like_sf"/>
</dbReference>
<gene>
    <name evidence="4" type="ORF">AVDCRST_MAG48-3873</name>
</gene>
<dbReference type="AlphaFoldDB" id="A0A6J4LZ86"/>
<accession>A0A6J4LZ86</accession>
<feature type="DNA-binding region" description="H-T-H motif" evidence="2">
    <location>
        <begin position="44"/>
        <end position="63"/>
    </location>
</feature>
<dbReference type="PROSITE" id="PS50977">
    <property type="entry name" value="HTH_TETR_2"/>
    <property type="match status" value="1"/>
</dbReference>
<proteinExistence type="predicted"/>
<sequence length="219" mass="23683">MLSERSLITMLLVPRATPLPPEERRAALMAATEPLLQRYGREVSTRQIAEAAGVAEGTIFRVFPTKEALIDACLADAFDVGPTCADLDAVDPGLDLEEAVAVAVGLLQDRLRRVIALFHTLRFAPQSPEEVSDLRARQDRDNAALDAATTGVLIAFEDRLSRPAEEAAALLRTITFALTHPMLGDAAPSTPEQIADLVLHGLVRRPDPAHLLRPEDAPC</sequence>
<keyword evidence="1 2" id="KW-0238">DNA-binding</keyword>
<dbReference type="SUPFAM" id="SSF46689">
    <property type="entry name" value="Homeodomain-like"/>
    <property type="match status" value="1"/>
</dbReference>
<evidence type="ECO:0000259" key="3">
    <source>
        <dbReference type="PROSITE" id="PS50977"/>
    </source>
</evidence>
<evidence type="ECO:0000256" key="2">
    <source>
        <dbReference type="PROSITE-ProRule" id="PRU00335"/>
    </source>
</evidence>
<evidence type="ECO:0000256" key="1">
    <source>
        <dbReference type="ARBA" id="ARBA00023125"/>
    </source>
</evidence>
<dbReference type="GO" id="GO:0000976">
    <property type="term" value="F:transcription cis-regulatory region binding"/>
    <property type="evidence" value="ECO:0007669"/>
    <property type="project" value="TreeGrafter"/>
</dbReference>
<feature type="domain" description="HTH tetR-type" evidence="3">
    <location>
        <begin position="22"/>
        <end position="81"/>
    </location>
</feature>
<reference evidence="4" key="1">
    <citation type="submission" date="2020-02" db="EMBL/GenBank/DDBJ databases">
        <authorList>
            <person name="Meier V. D."/>
        </authorList>
    </citation>
    <scope>NUCLEOTIDE SEQUENCE</scope>
    <source>
        <strain evidence="4">AVDCRST_MAG48</strain>
    </source>
</reference>